<keyword evidence="1" id="KW-0812">Transmembrane</keyword>
<dbReference type="AlphaFoldDB" id="A0A3L9Y8J2"/>
<dbReference type="RefSeq" id="WP_121896020.1">
    <property type="nucleotide sequence ID" value="NZ_RCNT01000001.1"/>
</dbReference>
<accession>A0A3L9Y8J2</accession>
<dbReference type="EMBL" id="RCNT01000001">
    <property type="protein sequence ID" value="RMA43427.1"/>
    <property type="molecule type" value="Genomic_DNA"/>
</dbReference>
<gene>
    <name evidence="2" type="ORF">D9R08_00285</name>
</gene>
<feature type="transmembrane region" description="Helical" evidence="1">
    <location>
        <begin position="57"/>
        <end position="82"/>
    </location>
</feature>
<dbReference type="Proteomes" id="UP000281343">
    <property type="component" value="Unassembled WGS sequence"/>
</dbReference>
<evidence type="ECO:0000256" key="1">
    <source>
        <dbReference type="SAM" id="Phobius"/>
    </source>
</evidence>
<dbReference type="Pfam" id="PF11188">
    <property type="entry name" value="DUF2975"/>
    <property type="match status" value="1"/>
</dbReference>
<dbReference type="InterPro" id="IPR021354">
    <property type="entry name" value="DUF2975"/>
</dbReference>
<feature type="transmembrane region" description="Helical" evidence="1">
    <location>
        <begin position="111"/>
        <end position="132"/>
    </location>
</feature>
<protein>
    <submittedName>
        <fullName evidence="2">DUF2975 domain-containing protein</fullName>
    </submittedName>
</protein>
<proteinExistence type="predicted"/>
<keyword evidence="1" id="KW-1133">Transmembrane helix</keyword>
<organism evidence="2 3">
    <name type="scientific">Rhodophyticola porphyridii</name>
    <dbReference type="NCBI Taxonomy" id="1852017"/>
    <lineage>
        <taxon>Bacteria</taxon>
        <taxon>Pseudomonadati</taxon>
        <taxon>Pseudomonadota</taxon>
        <taxon>Alphaproteobacteria</taxon>
        <taxon>Rhodobacterales</taxon>
        <taxon>Roseobacteraceae</taxon>
        <taxon>Rhodophyticola</taxon>
    </lineage>
</organism>
<comment type="caution">
    <text evidence="2">The sequence shown here is derived from an EMBL/GenBank/DDBJ whole genome shotgun (WGS) entry which is preliminary data.</text>
</comment>
<feature type="transmembrane region" description="Helical" evidence="1">
    <location>
        <begin position="12"/>
        <end position="37"/>
    </location>
</feature>
<evidence type="ECO:0000313" key="3">
    <source>
        <dbReference type="Proteomes" id="UP000281343"/>
    </source>
</evidence>
<dbReference type="OrthoDB" id="7849390at2"/>
<evidence type="ECO:0000313" key="2">
    <source>
        <dbReference type="EMBL" id="RMA43427.1"/>
    </source>
</evidence>
<reference evidence="2 3" key="1">
    <citation type="submission" date="2018-10" db="EMBL/GenBank/DDBJ databases">
        <authorList>
            <person name="Jung H.S."/>
            <person name="Jeon C.O."/>
        </authorList>
    </citation>
    <scope>NUCLEOTIDE SEQUENCE [LARGE SCALE GENOMIC DNA]</scope>
    <source>
        <strain evidence="2 3">MA-7-27</strain>
    </source>
</reference>
<sequence>MTNRDLNHIISLARLLHLASTIGLIFLPVAIGLAFVIGEAGIDDLRETYAEHTLPEVIGTGSYISILVIQSVGLLLTFYVLWQMRGLFAYYKSGETLTARCAGQILRIGKALVAIGVIGILSNTLIVLILTWGNPAGQRVLLVSFNDGNVGFILAGGLIVVIGWVMREAALVAEENRGFI</sequence>
<keyword evidence="1" id="KW-0472">Membrane</keyword>
<keyword evidence="3" id="KW-1185">Reference proteome</keyword>
<feature type="transmembrane region" description="Helical" evidence="1">
    <location>
        <begin position="152"/>
        <end position="173"/>
    </location>
</feature>
<name>A0A3L9Y8J2_9RHOB</name>